<dbReference type="AlphaFoldDB" id="A0A5N6E6F3"/>
<accession>A0A5N6E6F3</accession>
<evidence type="ECO:0000313" key="3">
    <source>
        <dbReference type="Proteomes" id="UP000326799"/>
    </source>
</evidence>
<protein>
    <submittedName>
        <fullName evidence="2">Uncharacterized protein</fullName>
    </submittedName>
</protein>
<sequence>MMAARKKTRGTPKPRLAPFEKVKAYAEKVNKNLLDDTCINRLKSDVCLMNGQRRSPSPRTNKKLKLYRTFLEDCSKKGAYMVLLCSGALGVSGTCSLNKSERERFPELLESARLYTDTLADLARKYDVPGNSEPPTQSALQGNSNSVLNVESLGVSGPHDQFDIHDMGATVGTPSAEFNAFTFPIPVQTFPTALRFLDMKVRMPLEPDDNPILEVRFDIDREEGWKLIQNNYPSVPTQGAEEINLACPSNTSSTDPAGASRTSFFPFPG</sequence>
<gene>
    <name evidence="2" type="ORF">BDV33DRAFT_186054</name>
</gene>
<reference evidence="2 3" key="1">
    <citation type="submission" date="2019-04" db="EMBL/GenBank/DDBJ databases">
        <title>Fungal friends and foes A comparative genomics study of 23 Aspergillus species from section Flavi.</title>
        <authorList>
            <consortium name="DOE Joint Genome Institute"/>
            <person name="Kjaerbolling I."/>
            <person name="Vesth T.C."/>
            <person name="Frisvad J.C."/>
            <person name="Nybo J.L."/>
            <person name="Theobald S."/>
            <person name="Kildgaard S."/>
            <person name="Petersen T.I."/>
            <person name="Kuo A."/>
            <person name="Sato A."/>
            <person name="Lyhne E.K."/>
            <person name="Kogle M.E."/>
            <person name="Wiebenga A."/>
            <person name="Kun R.S."/>
            <person name="Lubbers R.J."/>
            <person name="Makela M.R."/>
            <person name="Barry K."/>
            <person name="Chovatia M."/>
            <person name="Clum A."/>
            <person name="Daum C."/>
            <person name="Haridas S."/>
            <person name="He G."/>
            <person name="LaButti K."/>
            <person name="Lipzen A."/>
            <person name="Mondo S."/>
            <person name="Pangilinan J."/>
            <person name="Riley R."/>
            <person name="Salamov A."/>
            <person name="Simmons B.A."/>
            <person name="Magnuson J.K."/>
            <person name="Henrissat B."/>
            <person name="Mortensen U.H."/>
            <person name="Larsen T.O."/>
            <person name="De vries R.P."/>
            <person name="Grigoriev I.V."/>
            <person name="Machida M."/>
            <person name="Baker S.E."/>
            <person name="Andersen M.R."/>
        </authorList>
    </citation>
    <scope>NUCLEOTIDE SEQUENCE [LARGE SCALE GENOMIC DNA]</scope>
    <source>
        <strain evidence="2 3">CBS 126849</strain>
    </source>
</reference>
<feature type="compositionally biased region" description="Polar residues" evidence="1">
    <location>
        <begin position="247"/>
        <end position="263"/>
    </location>
</feature>
<evidence type="ECO:0000256" key="1">
    <source>
        <dbReference type="SAM" id="MobiDB-lite"/>
    </source>
</evidence>
<name>A0A5N6E6F3_9EURO</name>
<dbReference type="EMBL" id="ML733836">
    <property type="protein sequence ID" value="KAB8212837.1"/>
    <property type="molecule type" value="Genomic_DNA"/>
</dbReference>
<proteinExistence type="predicted"/>
<feature type="region of interest" description="Disordered" evidence="1">
    <location>
        <begin position="247"/>
        <end position="269"/>
    </location>
</feature>
<keyword evidence="3" id="KW-1185">Reference proteome</keyword>
<organism evidence="2 3">
    <name type="scientific">Aspergillus novoparasiticus</name>
    <dbReference type="NCBI Taxonomy" id="986946"/>
    <lineage>
        <taxon>Eukaryota</taxon>
        <taxon>Fungi</taxon>
        <taxon>Dikarya</taxon>
        <taxon>Ascomycota</taxon>
        <taxon>Pezizomycotina</taxon>
        <taxon>Eurotiomycetes</taxon>
        <taxon>Eurotiomycetidae</taxon>
        <taxon>Eurotiales</taxon>
        <taxon>Aspergillaceae</taxon>
        <taxon>Aspergillus</taxon>
        <taxon>Aspergillus subgen. Circumdati</taxon>
    </lineage>
</organism>
<evidence type="ECO:0000313" key="2">
    <source>
        <dbReference type="EMBL" id="KAB8212837.1"/>
    </source>
</evidence>
<dbReference type="Proteomes" id="UP000326799">
    <property type="component" value="Unassembled WGS sequence"/>
</dbReference>